<dbReference type="InterPro" id="IPR007831">
    <property type="entry name" value="T2SS_GspE_N"/>
</dbReference>
<dbReference type="InterPro" id="IPR027417">
    <property type="entry name" value="P-loop_NTPase"/>
</dbReference>
<dbReference type="GO" id="GO:0005886">
    <property type="term" value="C:plasma membrane"/>
    <property type="evidence" value="ECO:0007669"/>
    <property type="project" value="TreeGrafter"/>
</dbReference>
<dbReference type="SUPFAM" id="SSF160246">
    <property type="entry name" value="EspE N-terminal domain-like"/>
    <property type="match status" value="1"/>
</dbReference>
<dbReference type="OrthoDB" id="9805147at2"/>
<evidence type="ECO:0000256" key="2">
    <source>
        <dbReference type="ARBA" id="ARBA00022741"/>
    </source>
</evidence>
<evidence type="ECO:0000256" key="1">
    <source>
        <dbReference type="ARBA" id="ARBA00006611"/>
    </source>
</evidence>
<keyword evidence="2" id="KW-0547">Nucleotide-binding</keyword>
<dbReference type="CDD" id="cd01129">
    <property type="entry name" value="PulE-GspE-like"/>
    <property type="match status" value="1"/>
</dbReference>
<evidence type="ECO:0000313" key="7">
    <source>
        <dbReference type="Proteomes" id="UP000264006"/>
    </source>
</evidence>
<dbReference type="RefSeq" id="WP_114590563.1">
    <property type="nucleotide sequence ID" value="NZ_CP031165.1"/>
</dbReference>
<dbReference type="Pfam" id="PF05157">
    <property type="entry name" value="MshEN"/>
    <property type="match status" value="1"/>
</dbReference>
<dbReference type="FunFam" id="3.40.50.300:FF:000398">
    <property type="entry name" value="Type IV pilus assembly ATPase PilB"/>
    <property type="match status" value="1"/>
</dbReference>
<evidence type="ECO:0000313" key="6">
    <source>
        <dbReference type="EMBL" id="AXV05814.1"/>
    </source>
</evidence>
<evidence type="ECO:0000256" key="4">
    <source>
        <dbReference type="PROSITE-ProRule" id="PRU00169"/>
    </source>
</evidence>
<dbReference type="Gene3D" id="3.40.50.2300">
    <property type="match status" value="1"/>
</dbReference>
<feature type="domain" description="Response regulatory" evidence="5">
    <location>
        <begin position="621"/>
        <end position="736"/>
    </location>
</feature>
<dbReference type="PROSITE" id="PS00662">
    <property type="entry name" value="T2SP_E"/>
    <property type="match status" value="1"/>
</dbReference>
<dbReference type="Pfam" id="PF00072">
    <property type="entry name" value="Response_reg"/>
    <property type="match status" value="1"/>
</dbReference>
<keyword evidence="3" id="KW-0067">ATP-binding</keyword>
<comment type="similarity">
    <text evidence="1">Belongs to the GSP E family.</text>
</comment>
<dbReference type="GO" id="GO:0005524">
    <property type="term" value="F:ATP binding"/>
    <property type="evidence" value="ECO:0007669"/>
    <property type="project" value="UniProtKB-KW"/>
</dbReference>
<evidence type="ECO:0000259" key="5">
    <source>
        <dbReference type="PROSITE" id="PS50110"/>
    </source>
</evidence>
<keyword evidence="7" id="KW-1185">Reference proteome</keyword>
<protein>
    <submittedName>
        <fullName evidence="6">Type IV fimbrial assembly, ATPase PilB</fullName>
    </submittedName>
</protein>
<dbReference type="SUPFAM" id="SSF52540">
    <property type="entry name" value="P-loop containing nucleoside triphosphate hydrolases"/>
    <property type="match status" value="1"/>
</dbReference>
<dbReference type="GO" id="GO:0016887">
    <property type="term" value="F:ATP hydrolysis activity"/>
    <property type="evidence" value="ECO:0007669"/>
    <property type="project" value="TreeGrafter"/>
</dbReference>
<organism evidence="6 7">
    <name type="scientific">Euzebya pacifica</name>
    <dbReference type="NCBI Taxonomy" id="1608957"/>
    <lineage>
        <taxon>Bacteria</taxon>
        <taxon>Bacillati</taxon>
        <taxon>Actinomycetota</taxon>
        <taxon>Nitriliruptoria</taxon>
        <taxon>Euzebyales</taxon>
    </lineage>
</organism>
<dbReference type="InterPro" id="IPR011006">
    <property type="entry name" value="CheY-like_superfamily"/>
</dbReference>
<gene>
    <name evidence="6" type="ORF">DVS28_a1114</name>
</gene>
<dbReference type="InterPro" id="IPR037257">
    <property type="entry name" value="T2SS_E_N_sf"/>
</dbReference>
<dbReference type="PANTHER" id="PTHR30258:SF2">
    <property type="entry name" value="COMG OPERON PROTEIN 1"/>
    <property type="match status" value="1"/>
</dbReference>
<sequence length="740" mass="80659">MTQERRSKKPIGEWLVAEELISQGELLEALASRMVIDGKRERLGETIARLGFVEMQDVSRIVAKQFGLEFAGTTLPEPHASARDTVPESLARRHGIVPVWTEQDGTLVVLTADPTDIVAMDDVRLSAGARRLRPIVTSPDRIGDALKRVYLSDGSRTGALLDQISTDSESVDDDADDIVDSVEERAPVIRLAEQIIHDALHGNASDIHVEPGKTSSRVRYRIDGVLQEVMQIPKNVHGPLISRLKLIASLDIAERRRPQDGRSTYRSKDSEVDLRVSTLPLLYGEKMVMRLLRKGAEQLQLDEVGLSDEQHANVLAHIERPQGLCLLTGPTGAGKTSTLYAFLSHLSDDEHNLITIEDPVEYELPGVNQTQVNARIGFTFSSALKTVLRQDPDVVMVGEIRDLETAELALQASLTGHMVFSTLHTNDAPGAVTRLADLGIPDYLIASSLTMVVAQRLGRRVCSSCVGPHTPTQREIDRLRLTPEDIAYNGWVTGHGCAACGHTGYKGRIAFMEILTVDKGVKNAMMAKAEEAEIRRAARRAGLVSLREDGLVKARDGITTLEEVLRTTPTDAVEEHDEHVAALAAAQLAAQAAAQQPVPIPQPQAPAQPVALAPVREEPKRVVVADPDEEHRVGVAAALRDKDYEVVEVGSGEDALDAVARTRADAVFVSAELEDVDGYALTHELRGRQVTVDTPVFVMNPADEDARLDAVRAGATDAVSTRTTPRNALNRLEELLEHVD</sequence>
<dbReference type="SMART" id="SM00448">
    <property type="entry name" value="REC"/>
    <property type="match status" value="1"/>
</dbReference>
<dbReference type="PANTHER" id="PTHR30258">
    <property type="entry name" value="TYPE II SECRETION SYSTEM PROTEIN GSPE-RELATED"/>
    <property type="match status" value="1"/>
</dbReference>
<evidence type="ECO:0000256" key="3">
    <source>
        <dbReference type="ARBA" id="ARBA00022840"/>
    </source>
</evidence>
<dbReference type="Pfam" id="PF00437">
    <property type="entry name" value="T2SSE"/>
    <property type="match status" value="1"/>
</dbReference>
<proteinExistence type="inferred from homology"/>
<dbReference type="KEGG" id="euz:DVS28_a1114"/>
<dbReference type="InterPro" id="IPR001482">
    <property type="entry name" value="T2SS/T4SS_dom"/>
</dbReference>
<dbReference type="Gene3D" id="3.30.300.160">
    <property type="entry name" value="Type II secretion system, protein E, N-terminal domain"/>
    <property type="match status" value="1"/>
</dbReference>
<comment type="caution">
    <text evidence="4">Lacks conserved residue(s) required for the propagation of feature annotation.</text>
</comment>
<dbReference type="FunFam" id="3.30.450.90:FF:000001">
    <property type="entry name" value="Type II secretion system ATPase GspE"/>
    <property type="match status" value="1"/>
</dbReference>
<dbReference type="InterPro" id="IPR001789">
    <property type="entry name" value="Sig_transdc_resp-reg_receiver"/>
</dbReference>
<dbReference type="EMBL" id="CP031165">
    <property type="protein sequence ID" value="AXV05814.1"/>
    <property type="molecule type" value="Genomic_DNA"/>
</dbReference>
<dbReference type="AlphaFoldDB" id="A0A346XUB7"/>
<dbReference type="PROSITE" id="PS50110">
    <property type="entry name" value="RESPONSE_REGULATORY"/>
    <property type="match status" value="1"/>
</dbReference>
<reference evidence="6 7" key="1">
    <citation type="submission" date="2018-09" db="EMBL/GenBank/DDBJ databases">
        <title>Complete genome sequence of Euzebya sp. DY32-46 isolated from seawater of Pacific Ocean.</title>
        <authorList>
            <person name="Xu L."/>
            <person name="Wu Y.-H."/>
            <person name="Xu X.-W."/>
        </authorList>
    </citation>
    <scope>NUCLEOTIDE SEQUENCE [LARGE SCALE GENOMIC DNA]</scope>
    <source>
        <strain evidence="6 7">DY32-46</strain>
    </source>
</reference>
<dbReference type="Proteomes" id="UP000264006">
    <property type="component" value="Chromosome"/>
</dbReference>
<dbReference type="Gene3D" id="3.30.450.90">
    <property type="match status" value="1"/>
</dbReference>
<name>A0A346XUB7_9ACTN</name>
<dbReference type="GO" id="GO:0000160">
    <property type="term" value="P:phosphorelay signal transduction system"/>
    <property type="evidence" value="ECO:0007669"/>
    <property type="project" value="InterPro"/>
</dbReference>
<dbReference type="CDD" id="cd00156">
    <property type="entry name" value="REC"/>
    <property type="match status" value="1"/>
</dbReference>
<accession>A0A346XUB7</accession>
<dbReference type="SUPFAM" id="SSF52172">
    <property type="entry name" value="CheY-like"/>
    <property type="match status" value="1"/>
</dbReference>
<dbReference type="Gene3D" id="3.40.50.300">
    <property type="entry name" value="P-loop containing nucleotide triphosphate hydrolases"/>
    <property type="match status" value="1"/>
</dbReference>